<reference evidence="1" key="1">
    <citation type="journal article" date="2020" name="Nature">
        <title>Giant virus diversity and host interactions through global metagenomics.</title>
        <authorList>
            <person name="Schulz F."/>
            <person name="Roux S."/>
            <person name="Paez-Espino D."/>
            <person name="Jungbluth S."/>
            <person name="Walsh D.A."/>
            <person name="Denef V.J."/>
            <person name="McMahon K.D."/>
            <person name="Konstantinidis K.T."/>
            <person name="Eloe-Fadrosh E.A."/>
            <person name="Kyrpides N.C."/>
            <person name="Woyke T."/>
        </authorList>
    </citation>
    <scope>NUCLEOTIDE SEQUENCE</scope>
    <source>
        <strain evidence="1">GVMAG-M-3300027759-42</strain>
    </source>
</reference>
<organism evidence="1">
    <name type="scientific">viral metagenome</name>
    <dbReference type="NCBI Taxonomy" id="1070528"/>
    <lineage>
        <taxon>unclassified sequences</taxon>
        <taxon>metagenomes</taxon>
        <taxon>organismal metagenomes</taxon>
    </lineage>
</organism>
<name>A0A6C0LAJ9_9ZZZZ</name>
<evidence type="ECO:0000313" key="1">
    <source>
        <dbReference type="EMBL" id="QHU26664.1"/>
    </source>
</evidence>
<dbReference type="AlphaFoldDB" id="A0A6C0LAJ9"/>
<protein>
    <submittedName>
        <fullName evidence="1">Uncharacterized protein</fullName>
    </submittedName>
</protein>
<dbReference type="EMBL" id="MN740443">
    <property type="protein sequence ID" value="QHU26664.1"/>
    <property type="molecule type" value="Genomic_DNA"/>
</dbReference>
<sequence length="58" mass="6956">MQDKFISISYPIIKFLLQEPEKELEKESDKPSKPYDWITIIYNTFFSTGHETNKQKET</sequence>
<accession>A0A6C0LAJ9</accession>
<proteinExistence type="predicted"/>